<keyword evidence="2" id="KW-1133">Transmembrane helix</keyword>
<reference evidence="3" key="1">
    <citation type="submission" date="2019-02" db="EMBL/GenBank/DDBJ databases">
        <authorList>
            <person name="Gruber-Vodicka R. H."/>
            <person name="Seah K. B. B."/>
        </authorList>
    </citation>
    <scope>NUCLEOTIDE SEQUENCE</scope>
    <source>
        <strain evidence="3">BECK_S313</strain>
    </source>
</reference>
<evidence type="ECO:0000256" key="2">
    <source>
        <dbReference type="SAM" id="Phobius"/>
    </source>
</evidence>
<keyword evidence="3" id="KW-0449">Lipoprotein</keyword>
<feature type="transmembrane region" description="Helical" evidence="2">
    <location>
        <begin position="60"/>
        <end position="79"/>
    </location>
</feature>
<sequence>MDQEINKQYKVLQTTMGTTMETVRKQISRFRYRKNIKAPGAPGARAKTHHPFSASARSVSMFQCLWAILFLTVGLLVGCGQKEPLYYPSEAEKASLKAEKEARKAEEAKKETPGDETTSEGT</sequence>
<protein>
    <submittedName>
        <fullName evidence="3">Predicted small lipoprotein YifL</fullName>
    </submittedName>
</protein>
<dbReference type="EMBL" id="CAADFK010000264">
    <property type="protein sequence ID" value="VFK21569.1"/>
    <property type="molecule type" value="Genomic_DNA"/>
</dbReference>
<feature type="compositionally biased region" description="Basic and acidic residues" evidence="1">
    <location>
        <begin position="90"/>
        <end position="113"/>
    </location>
</feature>
<organism evidence="3">
    <name type="scientific">Candidatus Kentrum sp. LPFa</name>
    <dbReference type="NCBI Taxonomy" id="2126335"/>
    <lineage>
        <taxon>Bacteria</taxon>
        <taxon>Pseudomonadati</taxon>
        <taxon>Pseudomonadota</taxon>
        <taxon>Gammaproteobacteria</taxon>
        <taxon>Candidatus Kentrum</taxon>
    </lineage>
</organism>
<proteinExistence type="predicted"/>
<name>A0A450WX12_9GAMM</name>
<keyword evidence="2" id="KW-0472">Membrane</keyword>
<gene>
    <name evidence="3" type="ORF">BECKLPF1236B_GA0070989_12641</name>
</gene>
<keyword evidence="2" id="KW-0812">Transmembrane</keyword>
<dbReference type="AlphaFoldDB" id="A0A450WX12"/>
<feature type="region of interest" description="Disordered" evidence="1">
    <location>
        <begin position="90"/>
        <end position="122"/>
    </location>
</feature>
<accession>A0A450WX12</accession>
<evidence type="ECO:0000313" key="3">
    <source>
        <dbReference type="EMBL" id="VFK21569.1"/>
    </source>
</evidence>
<evidence type="ECO:0000256" key="1">
    <source>
        <dbReference type="SAM" id="MobiDB-lite"/>
    </source>
</evidence>